<dbReference type="SUPFAM" id="SSF52172">
    <property type="entry name" value="CheY-like"/>
    <property type="match status" value="1"/>
</dbReference>
<dbReference type="RefSeq" id="WP_069331950.1">
    <property type="nucleotide sequence ID" value="NZ_MABH01000134.1"/>
</dbReference>
<evidence type="ECO:0000313" key="4">
    <source>
        <dbReference type="EMBL" id="PTM75880.1"/>
    </source>
</evidence>
<gene>
    <name evidence="4" type="ORF">C8J29_110100</name>
</gene>
<name>A0ABX5J2T8_9RHOB</name>
<comment type="caution">
    <text evidence="4">The sequence shown here is derived from an EMBL/GenBank/DDBJ whole genome shotgun (WGS) entry which is preliminary data.</text>
</comment>
<dbReference type="InterPro" id="IPR011006">
    <property type="entry name" value="CheY-like_superfamily"/>
</dbReference>
<dbReference type="PANTHER" id="PTHR44591">
    <property type="entry name" value="STRESS RESPONSE REGULATOR PROTEIN 1"/>
    <property type="match status" value="1"/>
</dbReference>
<dbReference type="SMART" id="SM00448">
    <property type="entry name" value="REC"/>
    <property type="match status" value="1"/>
</dbReference>
<dbReference type="InterPro" id="IPR001789">
    <property type="entry name" value="Sig_transdc_resp-reg_receiver"/>
</dbReference>
<organism evidence="4 5">
    <name type="scientific">Cereibacter johrii</name>
    <dbReference type="NCBI Taxonomy" id="445629"/>
    <lineage>
        <taxon>Bacteria</taxon>
        <taxon>Pseudomonadati</taxon>
        <taxon>Pseudomonadota</taxon>
        <taxon>Alphaproteobacteria</taxon>
        <taxon>Rhodobacterales</taxon>
        <taxon>Paracoccaceae</taxon>
        <taxon>Cereibacter</taxon>
    </lineage>
</organism>
<keyword evidence="5" id="KW-1185">Reference proteome</keyword>
<proteinExistence type="predicted"/>
<keyword evidence="1 2" id="KW-0597">Phosphoprotein</keyword>
<feature type="modified residue" description="4-aspartylphosphate" evidence="2">
    <location>
        <position position="52"/>
    </location>
</feature>
<protein>
    <submittedName>
        <fullName evidence="4">Response regulator receiver domain-containing protein</fullName>
    </submittedName>
</protein>
<evidence type="ECO:0000256" key="2">
    <source>
        <dbReference type="PROSITE-ProRule" id="PRU00169"/>
    </source>
</evidence>
<dbReference type="PANTHER" id="PTHR44591:SF3">
    <property type="entry name" value="RESPONSE REGULATORY DOMAIN-CONTAINING PROTEIN"/>
    <property type="match status" value="1"/>
</dbReference>
<feature type="domain" description="Response regulatory" evidence="3">
    <location>
        <begin position="3"/>
        <end position="116"/>
    </location>
</feature>
<evidence type="ECO:0000259" key="3">
    <source>
        <dbReference type="PROSITE" id="PS50110"/>
    </source>
</evidence>
<evidence type="ECO:0000256" key="1">
    <source>
        <dbReference type="ARBA" id="ARBA00022553"/>
    </source>
</evidence>
<accession>A0ABX5J2T8</accession>
<dbReference type="Gene3D" id="3.40.50.2300">
    <property type="match status" value="1"/>
</dbReference>
<dbReference type="InterPro" id="IPR050595">
    <property type="entry name" value="Bact_response_regulator"/>
</dbReference>
<dbReference type="CDD" id="cd00156">
    <property type="entry name" value="REC"/>
    <property type="match status" value="1"/>
</dbReference>
<reference evidence="4 5" key="1">
    <citation type="submission" date="2018-04" db="EMBL/GenBank/DDBJ databases">
        <title>Genomic Encyclopedia of Type Strains, Phase III (KMG-III): the genomes of soil and plant-associated and newly described type strains.</title>
        <authorList>
            <person name="Whitman W."/>
        </authorList>
    </citation>
    <scope>NUCLEOTIDE SEQUENCE [LARGE SCALE GENOMIC DNA]</scope>
    <source>
        <strain evidence="4 5">JA192</strain>
    </source>
</reference>
<dbReference type="Proteomes" id="UP000240800">
    <property type="component" value="Unassembled WGS sequence"/>
</dbReference>
<dbReference type="EMBL" id="PZZW01000010">
    <property type="protein sequence ID" value="PTM75880.1"/>
    <property type="molecule type" value="Genomic_DNA"/>
</dbReference>
<evidence type="ECO:0000313" key="5">
    <source>
        <dbReference type="Proteomes" id="UP000240800"/>
    </source>
</evidence>
<dbReference type="PROSITE" id="PS50110">
    <property type="entry name" value="RESPONSE_REGULATORY"/>
    <property type="match status" value="1"/>
</dbReference>
<dbReference type="Pfam" id="PF00072">
    <property type="entry name" value="Response_reg"/>
    <property type="match status" value="1"/>
</dbReference>
<sequence length="117" mass="12934">MARILLVEDEVLISMSTSMLLEDEGHMVDIAYDGARGLEIALSSPPDLIITDYMMPRMNGLAMIAELRARGQGVPIILATSVPESQLPETYPGGHDLHLDKPYRVTQILDMISRLID</sequence>